<keyword evidence="1" id="KW-0812">Transmembrane</keyword>
<dbReference type="InterPro" id="IPR015402">
    <property type="entry name" value="DUF1980"/>
</dbReference>
<evidence type="ECO:0000313" key="4">
    <source>
        <dbReference type="Proteomes" id="UP001221217"/>
    </source>
</evidence>
<evidence type="ECO:0000313" key="3">
    <source>
        <dbReference type="EMBL" id="MDC7226008.1"/>
    </source>
</evidence>
<dbReference type="Proteomes" id="UP001221217">
    <property type="component" value="Unassembled WGS sequence"/>
</dbReference>
<feature type="transmembrane region" description="Helical" evidence="1">
    <location>
        <begin position="41"/>
        <end position="61"/>
    </location>
</feature>
<proteinExistence type="predicted"/>
<protein>
    <submittedName>
        <fullName evidence="3">TIGR03943 family protein</fullName>
    </submittedName>
</protein>
<dbReference type="EMBL" id="JAQQAL010000011">
    <property type="protein sequence ID" value="MDC7226008.1"/>
    <property type="molecule type" value="Genomic_DNA"/>
</dbReference>
<keyword evidence="1" id="KW-0472">Membrane</keyword>
<sequence>MKRIVMWLEFIVQGLWLIFLIFLVIENDGRQLASDFLNPKYFWLLYLSIVFFAFFLFNTLIKILSGSDGDRGVPVFLYLIVPLVLLPVSLKAELGSAAVTRRGVVFHEVQKSEPVAEAPKTLISPFTGTAPSYKNADGTDRFLEILSNPEESIGRSVDIIGQAAFNPLLPEGSFYIFRFIIYCCAADATPSGLIVTGIESSQVEADHWYRIKGTVTMTPVDGKEYLSVDSDSIEQIEEPEMPFESY</sequence>
<dbReference type="InterPro" id="IPR048447">
    <property type="entry name" value="DUF1980_C"/>
</dbReference>
<comment type="caution">
    <text evidence="3">The sequence shown here is derived from an EMBL/GenBank/DDBJ whole genome shotgun (WGS) entry which is preliminary data.</text>
</comment>
<dbReference type="AlphaFoldDB" id="A0AAJ1MI82"/>
<dbReference type="PANTHER" id="PTHR40047:SF1">
    <property type="entry name" value="UPF0703 PROTEIN YCGQ"/>
    <property type="match status" value="1"/>
</dbReference>
<reference evidence="3 4" key="1">
    <citation type="submission" date="2022-12" db="EMBL/GenBank/DDBJ databases">
        <title>Metagenome assembled genome from gulf of manar.</title>
        <authorList>
            <person name="Kohli P."/>
            <person name="Pk S."/>
            <person name="Venkata Ramana C."/>
            <person name="Sasikala C."/>
        </authorList>
    </citation>
    <scope>NUCLEOTIDE SEQUENCE [LARGE SCALE GENOMIC DNA]</scope>
    <source>
        <strain evidence="3">JB008</strain>
    </source>
</reference>
<feature type="transmembrane region" description="Helical" evidence="1">
    <location>
        <begin position="7"/>
        <end position="25"/>
    </location>
</feature>
<feature type="transmembrane region" description="Helical" evidence="1">
    <location>
        <begin position="73"/>
        <end position="90"/>
    </location>
</feature>
<name>A0AAJ1MI82_9SPIO</name>
<evidence type="ECO:0000259" key="2">
    <source>
        <dbReference type="Pfam" id="PF21537"/>
    </source>
</evidence>
<feature type="domain" description="DUF1980" evidence="2">
    <location>
        <begin position="144"/>
        <end position="242"/>
    </location>
</feature>
<organism evidence="3 4">
    <name type="scientific">Candidatus Thalassospirochaeta sargassi</name>
    <dbReference type="NCBI Taxonomy" id="3119039"/>
    <lineage>
        <taxon>Bacteria</taxon>
        <taxon>Pseudomonadati</taxon>
        <taxon>Spirochaetota</taxon>
        <taxon>Spirochaetia</taxon>
        <taxon>Spirochaetales</taxon>
        <taxon>Spirochaetaceae</taxon>
        <taxon>Candidatus Thalassospirochaeta</taxon>
    </lineage>
</organism>
<dbReference type="PANTHER" id="PTHR40047">
    <property type="entry name" value="UPF0703 PROTEIN YCGQ"/>
    <property type="match status" value="1"/>
</dbReference>
<gene>
    <name evidence="3" type="ORF">PQJ61_04505</name>
</gene>
<dbReference type="Pfam" id="PF21537">
    <property type="entry name" value="DUF1980_C"/>
    <property type="match status" value="1"/>
</dbReference>
<dbReference type="NCBIfam" id="TIGR03943">
    <property type="entry name" value="TIGR03943 family putative permease subunit"/>
    <property type="match status" value="1"/>
</dbReference>
<dbReference type="InterPro" id="IPR052955">
    <property type="entry name" value="UPF0703_membrane_permease"/>
</dbReference>
<keyword evidence="1" id="KW-1133">Transmembrane helix</keyword>
<accession>A0AAJ1MI82</accession>
<evidence type="ECO:0000256" key="1">
    <source>
        <dbReference type="SAM" id="Phobius"/>
    </source>
</evidence>